<comment type="similarity">
    <text evidence="2">Belongs to the NPC2 family.</text>
</comment>
<dbReference type="Pfam" id="PF02221">
    <property type="entry name" value="E1_DerP2_DerF2"/>
    <property type="match status" value="1"/>
</dbReference>
<evidence type="ECO:0000256" key="6">
    <source>
        <dbReference type="ARBA" id="ARBA00022729"/>
    </source>
</evidence>
<dbReference type="EMBL" id="JADGKB010000009">
    <property type="protein sequence ID" value="KAJ3260753.1"/>
    <property type="molecule type" value="Genomic_DNA"/>
</dbReference>
<dbReference type="InterPro" id="IPR039670">
    <property type="entry name" value="NPC2-like"/>
</dbReference>
<evidence type="ECO:0000256" key="3">
    <source>
        <dbReference type="ARBA" id="ARBA00011245"/>
    </source>
</evidence>
<protein>
    <recommendedName>
        <fullName evidence="4">Phosphatidylglycerol/phosphatidylinositol transfer protein</fullName>
    </recommendedName>
</protein>
<dbReference type="GO" id="GO:0032934">
    <property type="term" value="F:sterol binding"/>
    <property type="evidence" value="ECO:0007669"/>
    <property type="project" value="InterPro"/>
</dbReference>
<sequence>MKFSALFSLAAVCFAQTPNILKSCGGPTDTLNVTDVEIYNYPFKAGQTSVISTIGDLTQTIVNGTKVIVSVKVGTITLYSTTQDYCSESGITCPVQPGHLINNVSQVIPANIPAGSFNLQVRIVSPTNAEVSCISGKIQITK</sequence>
<name>A0AAD5YAA9_9FUNG</name>
<feature type="domain" description="MD-2-related lipid-recognition" evidence="9">
    <location>
        <begin position="21"/>
        <end position="138"/>
    </location>
</feature>
<evidence type="ECO:0000313" key="10">
    <source>
        <dbReference type="EMBL" id="KAJ3260753.1"/>
    </source>
</evidence>
<comment type="subunit">
    <text evidence="3">Monomer.</text>
</comment>
<feature type="signal peptide" evidence="8">
    <location>
        <begin position="1"/>
        <end position="15"/>
    </location>
</feature>
<comment type="caution">
    <text evidence="10">The sequence shown here is derived from an EMBL/GenBank/DDBJ whole genome shotgun (WGS) entry which is preliminary data.</text>
</comment>
<evidence type="ECO:0000256" key="4">
    <source>
        <dbReference type="ARBA" id="ARBA00016056"/>
    </source>
</evidence>
<dbReference type="Proteomes" id="UP001210925">
    <property type="component" value="Unassembled WGS sequence"/>
</dbReference>
<dbReference type="GO" id="GO:0015918">
    <property type="term" value="P:sterol transport"/>
    <property type="evidence" value="ECO:0007669"/>
    <property type="project" value="InterPro"/>
</dbReference>
<evidence type="ECO:0000256" key="5">
    <source>
        <dbReference type="ARBA" id="ARBA00022448"/>
    </source>
</evidence>
<dbReference type="SUPFAM" id="SSF81296">
    <property type="entry name" value="E set domains"/>
    <property type="match status" value="1"/>
</dbReference>
<evidence type="ECO:0000256" key="1">
    <source>
        <dbReference type="ARBA" id="ARBA00002053"/>
    </source>
</evidence>
<comment type="function">
    <text evidence="1">Catalyzes the intermembrane transfer of phosphatidylglycerol and phosphatidylinositol.</text>
</comment>
<keyword evidence="6 8" id="KW-0732">Signal</keyword>
<evidence type="ECO:0000256" key="2">
    <source>
        <dbReference type="ARBA" id="ARBA00006370"/>
    </source>
</evidence>
<dbReference type="InterPro" id="IPR003172">
    <property type="entry name" value="ML_dom"/>
</dbReference>
<dbReference type="PANTHER" id="PTHR11306">
    <property type="entry name" value="NIEMANN PICK TYPE C2 PROTEIN NPC2-RELATED"/>
    <property type="match status" value="1"/>
</dbReference>
<evidence type="ECO:0000313" key="11">
    <source>
        <dbReference type="Proteomes" id="UP001210925"/>
    </source>
</evidence>
<dbReference type="PANTHER" id="PTHR11306:SF0">
    <property type="entry name" value="PHOSPHATIDYLGLYCEROL_PHOSPHATIDYLINOSITOL TRANSFER PROTEIN"/>
    <property type="match status" value="1"/>
</dbReference>
<evidence type="ECO:0000259" key="9">
    <source>
        <dbReference type="SMART" id="SM00737"/>
    </source>
</evidence>
<dbReference type="InterPro" id="IPR014756">
    <property type="entry name" value="Ig_E-set"/>
</dbReference>
<accession>A0AAD5YAA9</accession>
<gene>
    <name evidence="10" type="ORF">HK103_007316</name>
</gene>
<keyword evidence="7" id="KW-0445">Lipid transport</keyword>
<organism evidence="10 11">
    <name type="scientific">Boothiomyces macroporosus</name>
    <dbReference type="NCBI Taxonomy" id="261099"/>
    <lineage>
        <taxon>Eukaryota</taxon>
        <taxon>Fungi</taxon>
        <taxon>Fungi incertae sedis</taxon>
        <taxon>Chytridiomycota</taxon>
        <taxon>Chytridiomycota incertae sedis</taxon>
        <taxon>Chytridiomycetes</taxon>
        <taxon>Rhizophydiales</taxon>
        <taxon>Terramycetaceae</taxon>
        <taxon>Boothiomyces</taxon>
    </lineage>
</organism>
<keyword evidence="5" id="KW-0813">Transport</keyword>
<dbReference type="Gene3D" id="2.60.40.770">
    <property type="match status" value="1"/>
</dbReference>
<keyword evidence="11" id="KW-1185">Reference proteome</keyword>
<evidence type="ECO:0000256" key="8">
    <source>
        <dbReference type="SAM" id="SignalP"/>
    </source>
</evidence>
<evidence type="ECO:0000256" key="7">
    <source>
        <dbReference type="ARBA" id="ARBA00023055"/>
    </source>
</evidence>
<dbReference type="SMART" id="SM00737">
    <property type="entry name" value="ML"/>
    <property type="match status" value="1"/>
</dbReference>
<proteinExistence type="inferred from homology"/>
<dbReference type="AlphaFoldDB" id="A0AAD5YAA9"/>
<reference evidence="10" key="1">
    <citation type="submission" date="2020-05" db="EMBL/GenBank/DDBJ databases">
        <title>Phylogenomic resolution of chytrid fungi.</title>
        <authorList>
            <person name="Stajich J.E."/>
            <person name="Amses K."/>
            <person name="Simmons R."/>
            <person name="Seto K."/>
            <person name="Myers J."/>
            <person name="Bonds A."/>
            <person name="Quandt C.A."/>
            <person name="Barry K."/>
            <person name="Liu P."/>
            <person name="Grigoriev I."/>
            <person name="Longcore J.E."/>
            <person name="James T.Y."/>
        </authorList>
    </citation>
    <scope>NUCLEOTIDE SEQUENCE</scope>
    <source>
        <strain evidence="10">PLAUS21</strain>
    </source>
</reference>
<feature type="chain" id="PRO_5042240527" description="Phosphatidylglycerol/phosphatidylinositol transfer protein" evidence="8">
    <location>
        <begin position="16"/>
        <end position="142"/>
    </location>
</feature>